<reference evidence="1 2" key="1">
    <citation type="submission" date="2019-03" db="EMBL/GenBank/DDBJ databases">
        <title>The genome sequence of a newly discovered highly antifungal drug resistant Aspergillus species, Aspergillus tanneri NIH 1004.</title>
        <authorList>
            <person name="Mounaud S."/>
            <person name="Singh I."/>
            <person name="Joardar V."/>
            <person name="Pakala S."/>
            <person name="Pakala S."/>
            <person name="Venepally P."/>
            <person name="Hoover J."/>
            <person name="Nierman W."/>
            <person name="Chung J."/>
            <person name="Losada L."/>
        </authorList>
    </citation>
    <scope>NUCLEOTIDE SEQUENCE [LARGE SCALE GENOMIC DNA]</scope>
    <source>
        <strain evidence="1 2">NIH1004</strain>
    </source>
</reference>
<comment type="caution">
    <text evidence="1">The sequence shown here is derived from an EMBL/GenBank/DDBJ whole genome shotgun (WGS) entry which is preliminary data.</text>
</comment>
<accession>A0A4S3JUY5</accession>
<dbReference type="AlphaFoldDB" id="A0A4S3JUY5"/>
<organism evidence="1 2">
    <name type="scientific">Aspergillus tanneri</name>
    <dbReference type="NCBI Taxonomy" id="1220188"/>
    <lineage>
        <taxon>Eukaryota</taxon>
        <taxon>Fungi</taxon>
        <taxon>Dikarya</taxon>
        <taxon>Ascomycota</taxon>
        <taxon>Pezizomycotina</taxon>
        <taxon>Eurotiomycetes</taxon>
        <taxon>Eurotiomycetidae</taxon>
        <taxon>Eurotiales</taxon>
        <taxon>Aspergillaceae</taxon>
        <taxon>Aspergillus</taxon>
        <taxon>Aspergillus subgen. Circumdati</taxon>
    </lineage>
</organism>
<gene>
    <name evidence="1" type="ORF">EYZ11_001289</name>
</gene>
<keyword evidence="2" id="KW-1185">Reference proteome</keyword>
<protein>
    <submittedName>
        <fullName evidence="1">Uncharacterized protein</fullName>
    </submittedName>
</protein>
<sequence length="44" mass="5118">MTEEVKLREMGKSWGKRQKWAAAEAVQPYSNGISTKFQNEFVQK</sequence>
<proteinExistence type="predicted"/>
<name>A0A4S3JUY5_9EURO</name>
<dbReference type="EMBL" id="SOSA01000023">
    <property type="protein sequence ID" value="THC99201.1"/>
    <property type="molecule type" value="Genomic_DNA"/>
</dbReference>
<dbReference type="VEuPathDB" id="FungiDB:EYZ11_001289"/>
<evidence type="ECO:0000313" key="1">
    <source>
        <dbReference type="EMBL" id="THC99201.1"/>
    </source>
</evidence>
<dbReference type="Proteomes" id="UP000308092">
    <property type="component" value="Unassembled WGS sequence"/>
</dbReference>
<evidence type="ECO:0000313" key="2">
    <source>
        <dbReference type="Proteomes" id="UP000308092"/>
    </source>
</evidence>